<dbReference type="Proteomes" id="UP001519287">
    <property type="component" value="Unassembled WGS sequence"/>
</dbReference>
<organism evidence="2 3">
    <name type="scientific">Paenibacillus eucommiae</name>
    <dbReference type="NCBI Taxonomy" id="1355755"/>
    <lineage>
        <taxon>Bacteria</taxon>
        <taxon>Bacillati</taxon>
        <taxon>Bacillota</taxon>
        <taxon>Bacilli</taxon>
        <taxon>Bacillales</taxon>
        <taxon>Paenibacillaceae</taxon>
        <taxon>Paenibacillus</taxon>
    </lineage>
</organism>
<gene>
    <name evidence="2" type="ORF">J2Z66_005452</name>
</gene>
<feature type="transmembrane region" description="Helical" evidence="1">
    <location>
        <begin position="87"/>
        <end position="107"/>
    </location>
</feature>
<keyword evidence="3" id="KW-1185">Reference proteome</keyword>
<keyword evidence="1" id="KW-1133">Transmembrane helix</keyword>
<accession>A0ABS4J3N5</accession>
<evidence type="ECO:0000313" key="3">
    <source>
        <dbReference type="Proteomes" id="UP001519287"/>
    </source>
</evidence>
<dbReference type="RefSeq" id="WP_209975697.1">
    <property type="nucleotide sequence ID" value="NZ_JAGGLB010000021.1"/>
</dbReference>
<evidence type="ECO:0000256" key="1">
    <source>
        <dbReference type="SAM" id="Phobius"/>
    </source>
</evidence>
<keyword evidence="1" id="KW-0812">Transmembrane</keyword>
<proteinExistence type="predicted"/>
<protein>
    <submittedName>
        <fullName evidence="2">Uncharacterized protein</fullName>
    </submittedName>
</protein>
<comment type="caution">
    <text evidence="2">The sequence shown here is derived from an EMBL/GenBank/DDBJ whole genome shotgun (WGS) entry which is preliminary data.</text>
</comment>
<sequence length="123" mass="13533">MSKTNLRVGAAVLPINPPLGIDMLGFVNRMIAGKCYGEPMEVGAIVVDSENQRVVIVSIDMVVCPLEKAEEIRMKISNITSCPKQAVLINFITVMVCLVFPLTLSWVDNTPAIRRRSICLLTM</sequence>
<evidence type="ECO:0000313" key="2">
    <source>
        <dbReference type="EMBL" id="MBP1993826.1"/>
    </source>
</evidence>
<reference evidence="2 3" key="1">
    <citation type="submission" date="2021-03" db="EMBL/GenBank/DDBJ databases">
        <title>Genomic Encyclopedia of Type Strains, Phase IV (KMG-IV): sequencing the most valuable type-strain genomes for metagenomic binning, comparative biology and taxonomic classification.</title>
        <authorList>
            <person name="Goeker M."/>
        </authorList>
    </citation>
    <scope>NUCLEOTIDE SEQUENCE [LARGE SCALE GENOMIC DNA]</scope>
    <source>
        <strain evidence="2 3">DSM 26048</strain>
    </source>
</reference>
<dbReference type="EMBL" id="JAGGLB010000021">
    <property type="protein sequence ID" value="MBP1993826.1"/>
    <property type="molecule type" value="Genomic_DNA"/>
</dbReference>
<keyword evidence="1" id="KW-0472">Membrane</keyword>
<name>A0ABS4J3N5_9BACL</name>